<evidence type="ECO:0000313" key="4">
    <source>
        <dbReference type="EMBL" id="CAD1788745.1"/>
    </source>
</evidence>
<feature type="transmembrane region" description="Helical" evidence="2">
    <location>
        <begin position="111"/>
        <end position="134"/>
    </location>
</feature>
<dbReference type="Proteomes" id="UP000514411">
    <property type="component" value="Chromosome"/>
</dbReference>
<protein>
    <submittedName>
        <fullName evidence="3">Relaxation protein</fullName>
    </submittedName>
</protein>
<proteinExistence type="predicted"/>
<evidence type="ECO:0000256" key="2">
    <source>
        <dbReference type="SAM" id="Phobius"/>
    </source>
</evidence>
<keyword evidence="2" id="KW-0472">Membrane</keyword>
<keyword evidence="2" id="KW-1133">Transmembrane helix</keyword>
<reference evidence="3 5" key="1">
    <citation type="submission" date="2020-07" db="EMBL/GenBank/DDBJ databases">
        <authorList>
            <person name="Teixeira M."/>
        </authorList>
    </citation>
    <scope>NUCLEOTIDE SEQUENCE</scope>
    <source>
        <strain evidence="4">3</strain>
        <strain evidence="3">Xanthomonas arboricola pv. juglandis CPBF 427</strain>
    </source>
</reference>
<organism evidence="3">
    <name type="scientific">Xanthomonas campestris pv. juglandis</name>
    <name type="common">Xanthomonas arboricola pv. juglandis</name>
    <dbReference type="NCBI Taxonomy" id="195709"/>
    <lineage>
        <taxon>Bacteria</taxon>
        <taxon>Pseudomonadati</taxon>
        <taxon>Pseudomonadota</taxon>
        <taxon>Gammaproteobacteria</taxon>
        <taxon>Lysobacterales</taxon>
        <taxon>Lysobacteraceae</taxon>
        <taxon>Xanthomonas</taxon>
    </lineage>
</organism>
<name>A0A2N7V2M4_XANCJ</name>
<feature type="coiled-coil region" evidence="1">
    <location>
        <begin position="10"/>
        <end position="44"/>
    </location>
</feature>
<evidence type="ECO:0000313" key="5">
    <source>
        <dbReference type="Proteomes" id="UP000514411"/>
    </source>
</evidence>
<evidence type="ECO:0000256" key="1">
    <source>
        <dbReference type="SAM" id="Coils"/>
    </source>
</evidence>
<dbReference type="EMBL" id="LR861807">
    <property type="protein sequence ID" value="CAD1788745.1"/>
    <property type="molecule type" value="Genomic_DNA"/>
</dbReference>
<dbReference type="OrthoDB" id="5953974at2"/>
<dbReference type="AlphaFoldDB" id="A0A2N7V2M4"/>
<dbReference type="EMBL" id="LR824643">
    <property type="protein sequence ID" value="CAD0317664.1"/>
    <property type="molecule type" value="Genomic_DNA"/>
</dbReference>
<keyword evidence="1" id="KW-0175">Coiled coil</keyword>
<keyword evidence="2" id="KW-0812">Transmembrane</keyword>
<dbReference type="RefSeq" id="WP_016903741.1">
    <property type="nucleotide sequence ID" value="NZ_CP168206.1"/>
</dbReference>
<accession>A0A2N7V2M4</accession>
<gene>
    <name evidence="4" type="ORF">XSP_001018</name>
    <name evidence="3" type="ORF">XSP_001030</name>
</gene>
<evidence type="ECO:0000313" key="3">
    <source>
        <dbReference type="EMBL" id="CAD0317664.1"/>
    </source>
</evidence>
<sequence length="189" mass="21204">MNVQDPLALVSKAASLMEQFERRCIELEQQQHRLAQQLEQVAQSLPGVMSRSAEQTLQRVPDALIRSMQQGMEQPVAGFEKRLQQAGSLIGEGAHSLSDQLRRIERGQRLLLWKGAAVVIGSLLLLLAGGGWLLTQYRDEIRNNQLRAELLRAYNSADVTLCDGRLCANVEAKGATYGDRRQYRPVRPR</sequence>